<keyword evidence="3" id="KW-1003">Cell membrane</keyword>
<keyword evidence="5 9" id="KW-0812">Transmembrane</keyword>
<keyword evidence="4 9" id="KW-0997">Cell inner membrane</keyword>
<dbReference type="PANTHER" id="PTHR35011">
    <property type="entry name" value="2,3-DIKETO-L-GULONATE TRAP TRANSPORTER SMALL PERMEASE PROTEIN YIAM"/>
    <property type="match status" value="1"/>
</dbReference>
<dbReference type="InterPro" id="IPR007387">
    <property type="entry name" value="TRAP_DctQ"/>
</dbReference>
<organism evidence="11 12">
    <name type="scientific">Leptothrix discophora</name>
    <dbReference type="NCBI Taxonomy" id="89"/>
    <lineage>
        <taxon>Bacteria</taxon>
        <taxon>Pseudomonadati</taxon>
        <taxon>Pseudomonadota</taxon>
        <taxon>Betaproteobacteria</taxon>
        <taxon>Burkholderiales</taxon>
        <taxon>Sphaerotilaceae</taxon>
        <taxon>Leptothrix</taxon>
    </lineage>
</organism>
<evidence type="ECO:0000256" key="3">
    <source>
        <dbReference type="ARBA" id="ARBA00022475"/>
    </source>
</evidence>
<evidence type="ECO:0000256" key="6">
    <source>
        <dbReference type="ARBA" id="ARBA00022989"/>
    </source>
</evidence>
<feature type="transmembrane region" description="Helical" evidence="9">
    <location>
        <begin position="12"/>
        <end position="34"/>
    </location>
</feature>
<feature type="transmembrane region" description="Helical" evidence="9">
    <location>
        <begin position="46"/>
        <end position="62"/>
    </location>
</feature>
<keyword evidence="6 9" id="KW-1133">Transmembrane helix</keyword>
<gene>
    <name evidence="11" type="ORF">Q8X39_11570</name>
</gene>
<evidence type="ECO:0000256" key="7">
    <source>
        <dbReference type="ARBA" id="ARBA00023136"/>
    </source>
</evidence>
<comment type="subunit">
    <text evidence="9">The complex comprises the extracytoplasmic solute receptor protein and the two transmembrane proteins.</text>
</comment>
<keyword evidence="7 9" id="KW-0472">Membrane</keyword>
<keyword evidence="12" id="KW-1185">Reference proteome</keyword>
<evidence type="ECO:0000313" key="11">
    <source>
        <dbReference type="EMBL" id="MDP4301277.1"/>
    </source>
</evidence>
<comment type="subcellular location">
    <subcellularLocation>
        <location evidence="1 9">Cell inner membrane</location>
        <topology evidence="1 9">Multi-pass membrane protein</topology>
    </subcellularLocation>
</comment>
<evidence type="ECO:0000256" key="5">
    <source>
        <dbReference type="ARBA" id="ARBA00022692"/>
    </source>
</evidence>
<accession>A0ABT9G4T2</accession>
<dbReference type="Pfam" id="PF04290">
    <property type="entry name" value="DctQ"/>
    <property type="match status" value="1"/>
</dbReference>
<evidence type="ECO:0000256" key="8">
    <source>
        <dbReference type="ARBA" id="ARBA00038436"/>
    </source>
</evidence>
<feature type="transmembrane region" description="Helical" evidence="9">
    <location>
        <begin position="83"/>
        <end position="100"/>
    </location>
</feature>
<dbReference type="InterPro" id="IPR055348">
    <property type="entry name" value="DctQ"/>
</dbReference>
<evidence type="ECO:0000256" key="9">
    <source>
        <dbReference type="RuleBase" id="RU369079"/>
    </source>
</evidence>
<evidence type="ECO:0000256" key="4">
    <source>
        <dbReference type="ARBA" id="ARBA00022519"/>
    </source>
</evidence>
<dbReference type="Proteomes" id="UP001235760">
    <property type="component" value="Unassembled WGS sequence"/>
</dbReference>
<evidence type="ECO:0000259" key="10">
    <source>
        <dbReference type="Pfam" id="PF04290"/>
    </source>
</evidence>
<feature type="domain" description="Tripartite ATP-independent periplasmic transporters DctQ component" evidence="10">
    <location>
        <begin position="20"/>
        <end position="149"/>
    </location>
</feature>
<comment type="function">
    <text evidence="9">Part of the tripartite ATP-independent periplasmic (TRAP) transport system.</text>
</comment>
<dbReference type="RefSeq" id="WP_305749822.1">
    <property type="nucleotide sequence ID" value="NZ_JAUZEE010000005.1"/>
</dbReference>
<protein>
    <recommendedName>
        <fullName evidence="9">TRAP transporter small permease protein</fullName>
    </recommendedName>
</protein>
<evidence type="ECO:0000256" key="1">
    <source>
        <dbReference type="ARBA" id="ARBA00004429"/>
    </source>
</evidence>
<keyword evidence="2 9" id="KW-0813">Transport</keyword>
<dbReference type="EMBL" id="JAUZEE010000005">
    <property type="protein sequence ID" value="MDP4301277.1"/>
    <property type="molecule type" value="Genomic_DNA"/>
</dbReference>
<name>A0ABT9G4T2_LEPDI</name>
<feature type="transmembrane region" description="Helical" evidence="9">
    <location>
        <begin position="120"/>
        <end position="142"/>
    </location>
</feature>
<dbReference type="PANTHER" id="PTHR35011:SF2">
    <property type="entry name" value="2,3-DIKETO-L-GULONATE TRAP TRANSPORTER SMALL PERMEASE PROTEIN YIAM"/>
    <property type="match status" value="1"/>
</dbReference>
<reference evidence="11 12" key="1">
    <citation type="submission" date="2023-08" db="EMBL/GenBank/DDBJ databases">
        <authorList>
            <person name="Roldan D.M."/>
            <person name="Menes R.J."/>
        </authorList>
    </citation>
    <scope>NUCLEOTIDE SEQUENCE [LARGE SCALE GENOMIC DNA]</scope>
    <source>
        <strain evidence="11 12">CCM 2812</strain>
    </source>
</reference>
<comment type="similarity">
    <text evidence="8 9">Belongs to the TRAP transporter small permease family.</text>
</comment>
<proteinExistence type="inferred from homology"/>
<sequence length="161" mass="17943">MRQLFKRLGDGVSVALFTALFLVFIVQIVARFVFQRPLPWTDELAVMLYVWVILWSAALVVPEREHVMFDLVWNAVGPAVRRVLRIVGHGMLGGLCAWALPATWDYVHFMAREGTPVLGVPFMLVFAPFVLLMVALIVRSAVAIVRAWRGLDLGDAAIPSA</sequence>
<comment type="caution">
    <text evidence="11">The sequence shown here is derived from an EMBL/GenBank/DDBJ whole genome shotgun (WGS) entry which is preliminary data.</text>
</comment>
<evidence type="ECO:0000313" key="12">
    <source>
        <dbReference type="Proteomes" id="UP001235760"/>
    </source>
</evidence>
<evidence type="ECO:0000256" key="2">
    <source>
        <dbReference type="ARBA" id="ARBA00022448"/>
    </source>
</evidence>